<feature type="region of interest" description="Disordered" evidence="1">
    <location>
        <begin position="47"/>
        <end position="67"/>
    </location>
</feature>
<evidence type="ECO:0000313" key="3">
    <source>
        <dbReference type="Proteomes" id="UP001066276"/>
    </source>
</evidence>
<comment type="caution">
    <text evidence="2">The sequence shown here is derived from an EMBL/GenBank/DDBJ whole genome shotgun (WGS) entry which is preliminary data.</text>
</comment>
<gene>
    <name evidence="2" type="ORF">NDU88_006446</name>
</gene>
<dbReference type="EMBL" id="JANPWB010000007">
    <property type="protein sequence ID" value="KAJ1174626.1"/>
    <property type="molecule type" value="Genomic_DNA"/>
</dbReference>
<sequence>MGTLGFPGFLVFKVMGRVEVYWGVLYCGLSKGCFLSHLPLLGQHSTPRAPRPCTNPLQSHRSPNRARAGHARSSCKLLSVLIEPLSQGSEAGTLQQPTTTAALGPQGNICREKPGSEPSGKNLQTPRHQLSRMSQIESGGAAEMNGSPSLAPGSPCGLLVVPPSVPLGPQI</sequence>
<protein>
    <submittedName>
        <fullName evidence="2">Uncharacterized protein</fullName>
    </submittedName>
</protein>
<feature type="compositionally biased region" description="Low complexity" evidence="1">
    <location>
        <begin position="154"/>
        <end position="171"/>
    </location>
</feature>
<evidence type="ECO:0000256" key="1">
    <source>
        <dbReference type="SAM" id="MobiDB-lite"/>
    </source>
</evidence>
<name>A0AAV7TEU2_PLEWA</name>
<feature type="region of interest" description="Disordered" evidence="1">
    <location>
        <begin position="89"/>
        <end position="171"/>
    </location>
</feature>
<organism evidence="2 3">
    <name type="scientific">Pleurodeles waltl</name>
    <name type="common">Iberian ribbed newt</name>
    <dbReference type="NCBI Taxonomy" id="8319"/>
    <lineage>
        <taxon>Eukaryota</taxon>
        <taxon>Metazoa</taxon>
        <taxon>Chordata</taxon>
        <taxon>Craniata</taxon>
        <taxon>Vertebrata</taxon>
        <taxon>Euteleostomi</taxon>
        <taxon>Amphibia</taxon>
        <taxon>Batrachia</taxon>
        <taxon>Caudata</taxon>
        <taxon>Salamandroidea</taxon>
        <taxon>Salamandridae</taxon>
        <taxon>Pleurodelinae</taxon>
        <taxon>Pleurodeles</taxon>
    </lineage>
</organism>
<proteinExistence type="predicted"/>
<evidence type="ECO:0000313" key="2">
    <source>
        <dbReference type="EMBL" id="KAJ1174626.1"/>
    </source>
</evidence>
<accession>A0AAV7TEU2</accession>
<feature type="compositionally biased region" description="Polar residues" evidence="1">
    <location>
        <begin position="119"/>
        <end position="137"/>
    </location>
</feature>
<keyword evidence="3" id="KW-1185">Reference proteome</keyword>
<reference evidence="2" key="1">
    <citation type="journal article" date="2022" name="bioRxiv">
        <title>Sequencing and chromosome-scale assembly of the giantPleurodeles waltlgenome.</title>
        <authorList>
            <person name="Brown T."/>
            <person name="Elewa A."/>
            <person name="Iarovenko S."/>
            <person name="Subramanian E."/>
            <person name="Araus A.J."/>
            <person name="Petzold A."/>
            <person name="Susuki M."/>
            <person name="Suzuki K.-i.T."/>
            <person name="Hayashi T."/>
            <person name="Toyoda A."/>
            <person name="Oliveira C."/>
            <person name="Osipova E."/>
            <person name="Leigh N.D."/>
            <person name="Simon A."/>
            <person name="Yun M.H."/>
        </authorList>
    </citation>
    <scope>NUCLEOTIDE SEQUENCE</scope>
    <source>
        <strain evidence="2">20211129_DDA</strain>
        <tissue evidence="2">Liver</tissue>
    </source>
</reference>
<feature type="compositionally biased region" description="Polar residues" evidence="1">
    <location>
        <begin position="89"/>
        <end position="101"/>
    </location>
</feature>
<dbReference type="Proteomes" id="UP001066276">
    <property type="component" value="Chromosome 4_1"/>
</dbReference>
<dbReference type="AlphaFoldDB" id="A0AAV7TEU2"/>